<feature type="compositionally biased region" description="Gly residues" evidence="1">
    <location>
        <begin position="303"/>
        <end position="322"/>
    </location>
</feature>
<dbReference type="InterPro" id="IPR013103">
    <property type="entry name" value="RVT_2"/>
</dbReference>
<dbReference type="Proteomes" id="UP001231189">
    <property type="component" value="Unassembled WGS sequence"/>
</dbReference>
<evidence type="ECO:0000259" key="3">
    <source>
        <dbReference type="Pfam" id="PF25597"/>
    </source>
</evidence>
<evidence type="ECO:0000313" key="4">
    <source>
        <dbReference type="EMBL" id="KAK1682650.1"/>
    </source>
</evidence>
<gene>
    <name evidence="4" type="ORF">QYE76_043498</name>
</gene>
<dbReference type="PANTHER" id="PTHR11439:SF450">
    <property type="entry name" value="REVERSE TRANSCRIPTASE TY1_COPIA-TYPE DOMAIN-CONTAINING PROTEIN"/>
    <property type="match status" value="1"/>
</dbReference>
<dbReference type="InterPro" id="IPR043502">
    <property type="entry name" value="DNA/RNA_pol_sf"/>
</dbReference>
<dbReference type="Pfam" id="PF25597">
    <property type="entry name" value="SH3_retrovirus"/>
    <property type="match status" value="1"/>
</dbReference>
<feature type="compositionally biased region" description="Polar residues" evidence="1">
    <location>
        <begin position="240"/>
        <end position="249"/>
    </location>
</feature>
<dbReference type="SUPFAM" id="SSF56672">
    <property type="entry name" value="DNA/RNA polymerases"/>
    <property type="match status" value="1"/>
</dbReference>
<protein>
    <recommendedName>
        <fullName evidence="6">Gag-pol polyprotein</fullName>
    </recommendedName>
</protein>
<dbReference type="InterPro" id="IPR057670">
    <property type="entry name" value="SH3_retrovirus"/>
</dbReference>
<dbReference type="PANTHER" id="PTHR11439">
    <property type="entry name" value="GAG-POL-RELATED RETROTRANSPOSON"/>
    <property type="match status" value="1"/>
</dbReference>
<evidence type="ECO:0000313" key="5">
    <source>
        <dbReference type="Proteomes" id="UP001231189"/>
    </source>
</evidence>
<dbReference type="AlphaFoldDB" id="A0AAD8WVW5"/>
<feature type="compositionally biased region" description="Low complexity" evidence="1">
    <location>
        <begin position="288"/>
        <end position="302"/>
    </location>
</feature>
<accession>A0AAD8WVW5</accession>
<feature type="compositionally biased region" description="Low complexity" evidence="1">
    <location>
        <begin position="575"/>
        <end position="598"/>
    </location>
</feature>
<feature type="compositionally biased region" description="Gly residues" evidence="1">
    <location>
        <begin position="272"/>
        <end position="287"/>
    </location>
</feature>
<proteinExistence type="predicted"/>
<name>A0AAD8WVW5_LOLMU</name>
<feature type="compositionally biased region" description="Low complexity" evidence="1">
    <location>
        <begin position="549"/>
        <end position="566"/>
    </location>
</feature>
<dbReference type="EMBL" id="JAUUTY010000002">
    <property type="protein sequence ID" value="KAK1682650.1"/>
    <property type="molecule type" value="Genomic_DNA"/>
</dbReference>
<feature type="region of interest" description="Disordered" evidence="1">
    <location>
        <begin position="240"/>
        <end position="325"/>
    </location>
</feature>
<reference evidence="4" key="1">
    <citation type="submission" date="2023-07" db="EMBL/GenBank/DDBJ databases">
        <title>A chromosome-level genome assembly of Lolium multiflorum.</title>
        <authorList>
            <person name="Chen Y."/>
            <person name="Copetti D."/>
            <person name="Kolliker R."/>
            <person name="Studer B."/>
        </authorList>
    </citation>
    <scope>NUCLEOTIDE SEQUENCE</scope>
    <source>
        <strain evidence="4">02402/16</strain>
        <tissue evidence="4">Leaf</tissue>
    </source>
</reference>
<sequence length="1144" mass="123849">MSSSAMQISTVGALASSSTPSIPAGAIITAPTGHNISTITVRLDRTNFLLWKMQVVPNIAGQGWYGFLDGSCKMPKPTITEGTGADAVTSPNPDYANWFYTDQRVLGILVGSMTEEILGHLIGRNTSASVWACLVSMFSAQNRAGARQMRRQLTSLKKNDLTAAAYFHKMKGFADAMAMVGSPISDEELIDYIVIGLGPQYESLQHSLTVLAAAGADNLSVEDFYSMLLSCEALKEQNSQAPDFSTSANAVARQGGDNRGGGRPFVDTNSGRSGGRPSGPPGGGHAPGGQQQHQGQRGNRSNQGGGGDGGGWQGGGGGGGRTGRQRGTRCQICDYWGHGALQCRNRFNQSYQPKDSRSGNAAAFQESQPWFFDSGATDHLTNDMSRMNVQDRYPDKDQVQVANGGGYKCLDRSTGRIYISRDVVFDEKVFPFSTPGVVVDVSKLLPVSFPSTEPVTQSTGTRSYDITLLPANALVSVESFPVQVPSMQPDQRIDVPPLHASGRAPFHAEAPRGLSSVAPGGPAPAGSPVRQPPPSSTPGLTDTPGSVDASSSASPASPSPSASPSSSPTPPSPLDSPASPAAPAAEPSSPAAPAAEPSRVIVTRQRNAIFRPKIYRDGTVRYDPYRRRALLVEPASHRTSLTEPAWRSAMEAEFDALQQNRTWVLVPRPPGTNIVGSKWIFKTKFRPDGSVDKYKARLVARGFTQQHGIDYHDTFSPVVKPVTVRLVLSLVVSRGWCLRQIDVSNTFLHGFLTEEVYMQQPPGFEDPQYPKHVCKLQRALYGLKQSPRAWYARLSDKLHQLGFVASTTDTSLFIFAHAGVVVYMLVYVDDIVLAGSSSVAVEKLVATLSGSFPIKDLGRLEYFLGIEVAYSPSGLVLSQHRYALDLLHRANMEQSRVVTTPMSTSDKLTRDLGTPFGSEDAFKYRSLVGGLQYLTLTRPDLSFAVNKVCQYSQPTTAHYEAVKRILRFVRGTVSTGLRFRRSPSMDLSIFTDADWAGCPDDRRSTGGFAVFLGPNLVSWSSRKQPTVSRSSTEAEYKALANGTAEAVWIQCVLRELGVFQPRPPVLWCDNIGATYLSANPVFHARTKHIEIDFHFVREKVALGALDVRFISTADQLADVFTKPATQLALRRFSSNLNLVHDGLD</sequence>
<feature type="domain" description="Retroviral polymerase SH3-like" evidence="3">
    <location>
        <begin position="406"/>
        <end position="435"/>
    </location>
</feature>
<evidence type="ECO:0000259" key="2">
    <source>
        <dbReference type="Pfam" id="PF07727"/>
    </source>
</evidence>
<keyword evidence="5" id="KW-1185">Reference proteome</keyword>
<organism evidence="4 5">
    <name type="scientific">Lolium multiflorum</name>
    <name type="common">Italian ryegrass</name>
    <name type="synonym">Lolium perenne subsp. multiflorum</name>
    <dbReference type="NCBI Taxonomy" id="4521"/>
    <lineage>
        <taxon>Eukaryota</taxon>
        <taxon>Viridiplantae</taxon>
        <taxon>Streptophyta</taxon>
        <taxon>Embryophyta</taxon>
        <taxon>Tracheophyta</taxon>
        <taxon>Spermatophyta</taxon>
        <taxon>Magnoliopsida</taxon>
        <taxon>Liliopsida</taxon>
        <taxon>Poales</taxon>
        <taxon>Poaceae</taxon>
        <taxon>BOP clade</taxon>
        <taxon>Pooideae</taxon>
        <taxon>Poodae</taxon>
        <taxon>Poeae</taxon>
        <taxon>Poeae Chloroplast Group 2 (Poeae type)</taxon>
        <taxon>Loliodinae</taxon>
        <taxon>Loliinae</taxon>
        <taxon>Lolium</taxon>
    </lineage>
</organism>
<dbReference type="Pfam" id="PF14223">
    <property type="entry name" value="Retrotran_gag_2"/>
    <property type="match status" value="1"/>
</dbReference>
<evidence type="ECO:0008006" key="6">
    <source>
        <dbReference type="Google" id="ProtNLM"/>
    </source>
</evidence>
<feature type="domain" description="Reverse transcriptase Ty1/copia-type" evidence="2">
    <location>
        <begin position="660"/>
        <end position="903"/>
    </location>
</feature>
<dbReference type="CDD" id="cd09272">
    <property type="entry name" value="RNase_HI_RT_Ty1"/>
    <property type="match status" value="1"/>
</dbReference>
<dbReference type="Pfam" id="PF07727">
    <property type="entry name" value="RVT_2"/>
    <property type="match status" value="1"/>
</dbReference>
<feature type="compositionally biased region" description="Low complexity" evidence="1">
    <location>
        <begin position="515"/>
        <end position="529"/>
    </location>
</feature>
<feature type="region of interest" description="Disordered" evidence="1">
    <location>
        <begin position="488"/>
        <end position="599"/>
    </location>
</feature>
<comment type="caution">
    <text evidence="4">The sequence shown here is derived from an EMBL/GenBank/DDBJ whole genome shotgun (WGS) entry which is preliminary data.</text>
</comment>
<evidence type="ECO:0000256" key="1">
    <source>
        <dbReference type="SAM" id="MobiDB-lite"/>
    </source>
</evidence>